<reference evidence="1 2" key="1">
    <citation type="submission" date="2017-08" db="EMBL/GenBank/DDBJ databases">
        <authorList>
            <person name="de Groot N.N."/>
        </authorList>
    </citation>
    <scope>NUCLEOTIDE SEQUENCE [LARGE SCALE GENOMIC DNA]</scope>
    <source>
        <strain evidence="1 2">USBA 78</strain>
    </source>
</reference>
<dbReference type="Proteomes" id="UP000219068">
    <property type="component" value="Unassembled WGS sequence"/>
</dbReference>
<organism evidence="1 2">
    <name type="scientific">Thalassospira xiamenensis</name>
    <dbReference type="NCBI Taxonomy" id="220697"/>
    <lineage>
        <taxon>Bacteria</taxon>
        <taxon>Pseudomonadati</taxon>
        <taxon>Pseudomonadota</taxon>
        <taxon>Alphaproteobacteria</taxon>
        <taxon>Rhodospirillales</taxon>
        <taxon>Thalassospiraceae</taxon>
        <taxon>Thalassospira</taxon>
    </lineage>
</organism>
<gene>
    <name evidence="1" type="ORF">SAMN05428964_105281</name>
</gene>
<dbReference type="RefSeq" id="WP_097052836.1">
    <property type="nucleotide sequence ID" value="NZ_OBMM01000005.1"/>
</dbReference>
<protein>
    <submittedName>
        <fullName evidence="1">Uncharacterized protein</fullName>
    </submittedName>
</protein>
<dbReference type="EMBL" id="OBMM01000005">
    <property type="protein sequence ID" value="SOC27109.1"/>
    <property type="molecule type" value="Genomic_DNA"/>
</dbReference>
<evidence type="ECO:0000313" key="2">
    <source>
        <dbReference type="Proteomes" id="UP000219068"/>
    </source>
</evidence>
<evidence type="ECO:0000313" key="1">
    <source>
        <dbReference type="EMBL" id="SOC27109.1"/>
    </source>
</evidence>
<accession>A0A285TTK9</accession>
<proteinExistence type="predicted"/>
<sequence>MSQSRVSALKVDGIMHDGRFLADVASTLLADVKALVPELPLLGAGLFPERLRIDDDISTASLSDIRHLIEWCGQTAFNDPGCGIGFVFDGAPAVDASEAFDNLHADLCLWFRSFTGRGLSGHDLTALKETYGFIDLQITVEDNCLTMLPPEAVLDICERVGIQEVDVEISALALNRDECFQWLERFYRSTIGTDVELVAKILTDRHLHYYEGFGAALSHLSAEDFGLSISPEFVGLLNQGGPGLFSCNSAYALNTHGDELLKQSHLLRRRMVTDGTKKLVLDAACSCCQVSTPCLHSGWSDLPTLNSSGCPTGAMNALTLFCSE</sequence>
<dbReference type="AlphaFoldDB" id="A0A285TTK9"/>
<name>A0A285TTK9_9PROT</name>